<dbReference type="Proteomes" id="UP001341840">
    <property type="component" value="Unassembled WGS sequence"/>
</dbReference>
<organism evidence="1 2">
    <name type="scientific">Stylosanthes scabra</name>
    <dbReference type="NCBI Taxonomy" id="79078"/>
    <lineage>
        <taxon>Eukaryota</taxon>
        <taxon>Viridiplantae</taxon>
        <taxon>Streptophyta</taxon>
        <taxon>Embryophyta</taxon>
        <taxon>Tracheophyta</taxon>
        <taxon>Spermatophyta</taxon>
        <taxon>Magnoliopsida</taxon>
        <taxon>eudicotyledons</taxon>
        <taxon>Gunneridae</taxon>
        <taxon>Pentapetalae</taxon>
        <taxon>rosids</taxon>
        <taxon>fabids</taxon>
        <taxon>Fabales</taxon>
        <taxon>Fabaceae</taxon>
        <taxon>Papilionoideae</taxon>
        <taxon>50 kb inversion clade</taxon>
        <taxon>dalbergioids sensu lato</taxon>
        <taxon>Dalbergieae</taxon>
        <taxon>Pterocarpus clade</taxon>
        <taxon>Stylosanthes</taxon>
    </lineage>
</organism>
<comment type="caution">
    <text evidence="1">The sequence shown here is derived from an EMBL/GenBank/DDBJ whole genome shotgun (WGS) entry which is preliminary data.</text>
</comment>
<reference evidence="1 2" key="1">
    <citation type="journal article" date="2023" name="Plants (Basel)">
        <title>Bridging the Gap: Combining Genomics and Transcriptomics Approaches to Understand Stylosanthes scabra, an Orphan Legume from the Brazilian Caatinga.</title>
        <authorList>
            <person name="Ferreira-Neto J.R.C."/>
            <person name="da Silva M.D."/>
            <person name="Binneck E."/>
            <person name="de Melo N.F."/>
            <person name="da Silva R.H."/>
            <person name="de Melo A.L.T.M."/>
            <person name="Pandolfi V."/>
            <person name="Bustamante F.O."/>
            <person name="Brasileiro-Vidal A.C."/>
            <person name="Benko-Iseppon A.M."/>
        </authorList>
    </citation>
    <scope>NUCLEOTIDE SEQUENCE [LARGE SCALE GENOMIC DNA]</scope>
    <source>
        <tissue evidence="1">Leaves</tissue>
    </source>
</reference>
<dbReference type="EMBL" id="JASCZI010090780">
    <property type="protein sequence ID" value="MED6146414.1"/>
    <property type="molecule type" value="Genomic_DNA"/>
</dbReference>
<accession>A0ABU6TCZ9</accession>
<gene>
    <name evidence="1" type="ORF">PIB30_034328</name>
</gene>
<evidence type="ECO:0000313" key="1">
    <source>
        <dbReference type="EMBL" id="MED6146414.1"/>
    </source>
</evidence>
<name>A0ABU6TCZ9_9FABA</name>
<protein>
    <submittedName>
        <fullName evidence="1">Uncharacterized protein</fullName>
    </submittedName>
</protein>
<proteinExistence type="predicted"/>
<evidence type="ECO:0000313" key="2">
    <source>
        <dbReference type="Proteomes" id="UP001341840"/>
    </source>
</evidence>
<keyword evidence="2" id="KW-1185">Reference proteome</keyword>
<sequence>MGFSNHSPFASVATSGSLLPTWAIPLATGWKHLNGVFFNWVNSAELDQTRSNSRVQAQVSEFKKDPCSRLTHTLPISLSLVSSEALAPSAQLCIVVGHRLHSLLIRTSSSFAAPPTLGHSSFRRRLSAPLLPSCTRAPRLRGVSSSPTRTPLSPTPSDRAPPFLALVILISSLSRASRPHCLCLCILHSCPLQLGGSATPSTPPQLQDWNSIYFSSTPPRLQPCLLNSAVPPFLVNTGNR</sequence>